<dbReference type="PANTHER" id="PTHR34821">
    <property type="entry name" value="INNER MEMBRANE PROTEIN YDCZ"/>
    <property type="match status" value="1"/>
</dbReference>
<dbReference type="Proteomes" id="UP000503440">
    <property type="component" value="Chromosome"/>
</dbReference>
<protein>
    <submittedName>
        <fullName evidence="1">DMT family transporter</fullName>
    </submittedName>
</protein>
<sequence length="152" mass="16756">MKISSQLLLLMPLAMGIGIAMTLQTAINTQLREYLYSPLQAALFSFLIGTIVLAILVFFQQVPKPNLHEIVHLPWYMWLGGVLGVYAISLSIYAAPKLGYLTLTGLILFGQIAMSMLVDHFGVLGTEKAPINWQRLLGGVVIFIGVLLTLQR</sequence>
<dbReference type="InterPro" id="IPR006750">
    <property type="entry name" value="YdcZ"/>
</dbReference>
<proteinExistence type="predicted"/>
<dbReference type="GO" id="GO:0005886">
    <property type="term" value="C:plasma membrane"/>
    <property type="evidence" value="ECO:0007669"/>
    <property type="project" value="TreeGrafter"/>
</dbReference>
<dbReference type="EMBL" id="CP044455">
    <property type="protein sequence ID" value="QIC71596.1"/>
    <property type="molecule type" value="Genomic_DNA"/>
</dbReference>
<evidence type="ECO:0000313" key="1">
    <source>
        <dbReference type="EMBL" id="QIC71596.1"/>
    </source>
</evidence>
<reference evidence="1 2" key="1">
    <citation type="submission" date="2019-09" db="EMBL/GenBank/DDBJ databases">
        <title>Non-baumannii Acinetobacter spp. carrying blaNDM-1 isolated in China.</title>
        <authorList>
            <person name="Cui C."/>
            <person name="Chen C."/>
            <person name="Sun J."/>
            <person name="Liu Y."/>
        </authorList>
    </citation>
    <scope>NUCLEOTIDE SEQUENCE [LARGE SCALE GENOMIC DNA]</scope>
    <source>
        <strain evidence="1 2">B18</strain>
    </source>
</reference>
<evidence type="ECO:0000313" key="2">
    <source>
        <dbReference type="Proteomes" id="UP000503440"/>
    </source>
</evidence>
<dbReference type="Pfam" id="PF04657">
    <property type="entry name" value="DMT_YdcZ"/>
    <property type="match status" value="1"/>
</dbReference>
<dbReference type="PANTHER" id="PTHR34821:SF2">
    <property type="entry name" value="INNER MEMBRANE PROTEIN YDCZ"/>
    <property type="match status" value="1"/>
</dbReference>
<gene>
    <name evidence="1" type="ORF">FSC09_01585</name>
</gene>
<dbReference type="AlphaFoldDB" id="A0A6C0YFJ6"/>
<dbReference type="SUPFAM" id="SSF103481">
    <property type="entry name" value="Multidrug resistance efflux transporter EmrE"/>
    <property type="match status" value="1"/>
</dbReference>
<accession>A0A6C0YFJ6</accession>
<organism evidence="1 2">
    <name type="scientific">Acinetobacter indicus</name>
    <dbReference type="NCBI Taxonomy" id="756892"/>
    <lineage>
        <taxon>Bacteria</taxon>
        <taxon>Pseudomonadati</taxon>
        <taxon>Pseudomonadota</taxon>
        <taxon>Gammaproteobacteria</taxon>
        <taxon>Moraxellales</taxon>
        <taxon>Moraxellaceae</taxon>
        <taxon>Acinetobacter</taxon>
    </lineage>
</organism>
<dbReference type="RefSeq" id="WP_034598237.1">
    <property type="nucleotide sequence ID" value="NZ_CP044445.1"/>
</dbReference>
<dbReference type="InterPro" id="IPR037185">
    <property type="entry name" value="EmrE-like"/>
</dbReference>
<name>A0A6C0YFJ6_9GAMM</name>